<gene>
    <name evidence="1" type="ORF">BREU_1808</name>
</gene>
<reference evidence="1 2" key="1">
    <citation type="submission" date="2014-03" db="EMBL/GenBank/DDBJ databases">
        <title>Genomics of Bifidobacteria.</title>
        <authorList>
            <person name="Ventura M."/>
            <person name="Milani C."/>
            <person name="Lugli G.A."/>
        </authorList>
    </citation>
    <scope>NUCLEOTIDE SEQUENCE [LARGE SCALE GENOMIC DNA]</scope>
    <source>
        <strain evidence="1 2">DSM 23975</strain>
    </source>
</reference>
<organism evidence="1 2">
    <name type="scientific">Bifidobacterium reuteri DSM 23975</name>
    <dbReference type="NCBI Taxonomy" id="1437610"/>
    <lineage>
        <taxon>Bacteria</taxon>
        <taxon>Bacillati</taxon>
        <taxon>Actinomycetota</taxon>
        <taxon>Actinomycetes</taxon>
        <taxon>Bifidobacteriales</taxon>
        <taxon>Bifidobacteriaceae</taxon>
        <taxon>Bifidobacterium</taxon>
    </lineage>
</organism>
<dbReference type="Proteomes" id="UP000028984">
    <property type="component" value="Unassembled WGS sequence"/>
</dbReference>
<sequence>MRQKRLVSAVFETGVLSRYGLKTFASAVGTHCCGTTARKTLNRRIVPQMACCARGRVRRKGCASRAWGAVRRALRGTYGDELSAAVARHGEMVREGVGWFRRRDDITDALRDDRLSQAKTKGLALLSQNRHGLISESSEWIDFLGNPAPPIRLLCQSWFNRAKRFPARKALLAPSRIAPTTARMNSST</sequence>
<dbReference type="AlphaFoldDB" id="A0A087CTY7"/>
<accession>A0A087CTY7</accession>
<proteinExistence type="predicted"/>
<evidence type="ECO:0000313" key="1">
    <source>
        <dbReference type="EMBL" id="KFI86737.1"/>
    </source>
</evidence>
<name>A0A087CTY7_9BIFI</name>
<evidence type="ECO:0000313" key="2">
    <source>
        <dbReference type="Proteomes" id="UP000028984"/>
    </source>
</evidence>
<protein>
    <submittedName>
        <fullName evidence="1">Uncharacterized protein</fullName>
    </submittedName>
</protein>
<comment type="caution">
    <text evidence="1">The sequence shown here is derived from an EMBL/GenBank/DDBJ whole genome shotgun (WGS) entry which is preliminary data.</text>
</comment>
<keyword evidence="2" id="KW-1185">Reference proteome</keyword>
<dbReference type="EMBL" id="JGZK01000004">
    <property type="protein sequence ID" value="KFI86737.1"/>
    <property type="molecule type" value="Genomic_DNA"/>
</dbReference>